<dbReference type="Pfam" id="PF00411">
    <property type="entry name" value="Ribosomal_S11"/>
    <property type="match status" value="1"/>
</dbReference>
<dbReference type="Proteomes" id="UP000887563">
    <property type="component" value="Unplaced"/>
</dbReference>
<accession>A0A914LJ08</accession>
<proteinExistence type="inferred from homology"/>
<keyword evidence="2" id="KW-0689">Ribosomal protein</keyword>
<evidence type="ECO:0000313" key="4">
    <source>
        <dbReference type="Proteomes" id="UP000887563"/>
    </source>
</evidence>
<dbReference type="WBParaSite" id="Minc3s00460g12689">
    <property type="protein sequence ID" value="Minc3s00460g12689"/>
    <property type="gene ID" value="Minc3s00460g12689"/>
</dbReference>
<dbReference type="PANTHER" id="PTHR11759">
    <property type="entry name" value="40S RIBOSOMAL PROTEIN S14/30S RIBOSOMAL PROTEIN S11"/>
    <property type="match status" value="1"/>
</dbReference>
<sequence>MVFNPKYGFINLEVILWLKRKNGLLLHLAHKFAKVRMSGVAHIFASFNDTFLHVTDLSGREAIVKITGGMHVKADKDEARTLLLRTLLNVANRLGLLLFM</sequence>
<dbReference type="GO" id="GO:0006412">
    <property type="term" value="P:translation"/>
    <property type="evidence" value="ECO:0007669"/>
    <property type="project" value="InterPro"/>
</dbReference>
<reference evidence="5" key="1">
    <citation type="submission" date="2022-11" db="UniProtKB">
        <authorList>
            <consortium name="WormBaseParasite"/>
        </authorList>
    </citation>
    <scope>IDENTIFICATION</scope>
</reference>
<evidence type="ECO:0000256" key="3">
    <source>
        <dbReference type="ARBA" id="ARBA00023274"/>
    </source>
</evidence>
<organism evidence="4 5">
    <name type="scientific">Meloidogyne incognita</name>
    <name type="common">Southern root-knot nematode worm</name>
    <name type="synonym">Oxyuris incognita</name>
    <dbReference type="NCBI Taxonomy" id="6306"/>
    <lineage>
        <taxon>Eukaryota</taxon>
        <taxon>Metazoa</taxon>
        <taxon>Ecdysozoa</taxon>
        <taxon>Nematoda</taxon>
        <taxon>Chromadorea</taxon>
        <taxon>Rhabditida</taxon>
        <taxon>Tylenchina</taxon>
        <taxon>Tylenchomorpha</taxon>
        <taxon>Tylenchoidea</taxon>
        <taxon>Meloidogynidae</taxon>
        <taxon>Meloidogyninae</taxon>
        <taxon>Meloidogyne</taxon>
        <taxon>Meloidogyne incognita group</taxon>
    </lineage>
</organism>
<dbReference type="Gene3D" id="3.30.420.80">
    <property type="entry name" value="Ribosomal protein S11"/>
    <property type="match status" value="1"/>
</dbReference>
<name>A0A914LJ08_MELIC</name>
<dbReference type="GO" id="GO:1990904">
    <property type="term" value="C:ribonucleoprotein complex"/>
    <property type="evidence" value="ECO:0007669"/>
    <property type="project" value="UniProtKB-KW"/>
</dbReference>
<keyword evidence="4" id="KW-1185">Reference proteome</keyword>
<evidence type="ECO:0000313" key="5">
    <source>
        <dbReference type="WBParaSite" id="Minc3s00460g12689"/>
    </source>
</evidence>
<dbReference type="GO" id="GO:0003735">
    <property type="term" value="F:structural constituent of ribosome"/>
    <property type="evidence" value="ECO:0007669"/>
    <property type="project" value="InterPro"/>
</dbReference>
<evidence type="ECO:0000256" key="1">
    <source>
        <dbReference type="ARBA" id="ARBA00006194"/>
    </source>
</evidence>
<dbReference type="SUPFAM" id="SSF53137">
    <property type="entry name" value="Translational machinery components"/>
    <property type="match status" value="1"/>
</dbReference>
<dbReference type="GO" id="GO:0005840">
    <property type="term" value="C:ribosome"/>
    <property type="evidence" value="ECO:0007669"/>
    <property type="project" value="UniProtKB-KW"/>
</dbReference>
<protein>
    <submittedName>
        <fullName evidence="5">40S ribosomal protein S14</fullName>
    </submittedName>
</protein>
<comment type="similarity">
    <text evidence="1">Belongs to the universal ribosomal protein uS11 family.</text>
</comment>
<dbReference type="InterPro" id="IPR036967">
    <property type="entry name" value="Ribosomal_uS11_sf"/>
</dbReference>
<dbReference type="InterPro" id="IPR001971">
    <property type="entry name" value="Ribosomal_uS11"/>
</dbReference>
<keyword evidence="3" id="KW-0687">Ribonucleoprotein</keyword>
<evidence type="ECO:0000256" key="2">
    <source>
        <dbReference type="ARBA" id="ARBA00022980"/>
    </source>
</evidence>
<dbReference type="AlphaFoldDB" id="A0A914LJ08"/>